<evidence type="ECO:0000313" key="1">
    <source>
        <dbReference type="EMBL" id="ANH51426.1"/>
    </source>
</evidence>
<dbReference type="RefSeq" id="YP_009321733.1">
    <property type="nucleotide sequence ID" value="NC_031909.1"/>
</dbReference>
<dbReference type="KEGG" id="vg:30307068"/>
<accession>A0A1B0XWA9</accession>
<keyword evidence="1" id="KW-0645">Protease</keyword>
<gene>
    <name evidence="1" type="ORF">PC14_00133</name>
</gene>
<dbReference type="GeneID" id="30307068"/>
<name>A0A1B0XWA9_9CAUD</name>
<evidence type="ECO:0000313" key="2">
    <source>
        <dbReference type="Proteomes" id="UP000202854"/>
    </source>
</evidence>
<dbReference type="Proteomes" id="UP000202854">
    <property type="component" value="Segment"/>
</dbReference>
<dbReference type="Pfam" id="PF03420">
    <property type="entry name" value="Peptidase_S77"/>
    <property type="match status" value="1"/>
</dbReference>
<proteinExistence type="predicted"/>
<sequence length="209" mass="23518">MKLIIEEPVKIKGSVELNESRGEKNYYIQGIFATINQQNINGRVYPRPIWESAVNSYQHHITTPTTSSLMEYQHPNRQYVDPLEAVAKIVDLRIEGDYVMGKAKLLDNPKANQLKNLIDEGISIGVSSRGCGELMNGTVTEYELITFDIVPNPSDRNAHTKGLNESFDNGILKDKNYIKDKNGILVEADESNINNKSITSQFVDLFSQL</sequence>
<dbReference type="GO" id="GO:0008233">
    <property type="term" value="F:peptidase activity"/>
    <property type="evidence" value="ECO:0007669"/>
    <property type="project" value="UniProtKB-KW"/>
</dbReference>
<reference evidence="1 2" key="1">
    <citation type="submission" date="2016-05" db="EMBL/GenBank/DDBJ databases">
        <title>Campylobacter bacteriophages isolated in Slovenia.</title>
        <authorList>
            <person name="Janez N."/>
            <person name="Peterka M."/>
            <person name="Accetto T."/>
        </authorList>
    </citation>
    <scope>NUCLEOTIDE SEQUENCE [LARGE SCALE GENOMIC DNA]</scope>
    <source>
        <strain evidence="1 2">PC14</strain>
    </source>
</reference>
<dbReference type="EMBL" id="KX236333">
    <property type="protein sequence ID" value="ANH51426.1"/>
    <property type="molecule type" value="Genomic_DNA"/>
</dbReference>
<organism evidence="1 2">
    <name type="scientific">Campylobacter phage PC14</name>
    <dbReference type="NCBI Taxonomy" id="1541686"/>
    <lineage>
        <taxon>Viruses</taxon>
        <taxon>Duplodnaviria</taxon>
        <taxon>Heunggongvirae</taxon>
        <taxon>Uroviricota</taxon>
        <taxon>Caudoviricetes</taxon>
        <taxon>Connertonviridae</taxon>
        <taxon>Fletchervirus</taxon>
        <taxon>Fletchervirus NCTC12673</taxon>
    </lineage>
</organism>
<keyword evidence="1" id="KW-0378">Hydrolase</keyword>
<dbReference type="OrthoDB" id="11000at10239"/>
<dbReference type="GO" id="GO:0006508">
    <property type="term" value="P:proteolysis"/>
    <property type="evidence" value="ECO:0007669"/>
    <property type="project" value="UniProtKB-KW"/>
</dbReference>
<dbReference type="InterPro" id="IPR005082">
    <property type="entry name" value="Peptidase_U9_T4_prohead"/>
</dbReference>
<protein>
    <submittedName>
        <fullName evidence="1">Prohead core scaffold and protease</fullName>
    </submittedName>
</protein>